<dbReference type="OrthoDB" id="5150010at2"/>
<reference evidence="4 5" key="1">
    <citation type="submission" date="2019-10" db="EMBL/GenBank/DDBJ databases">
        <title>Georgenia wutianyii sp. nov. and Georgenia yuyongxinii sp. nov. isolated from plateau pika (Ochotona curzoniae) in the Qinghai-Tibet plateau of China.</title>
        <authorList>
            <person name="Tian Z."/>
        </authorList>
    </citation>
    <scope>NUCLEOTIDE SEQUENCE [LARGE SCALE GENOMIC DNA]</scope>
    <source>
        <strain evidence="4 5">JCM 19765</strain>
    </source>
</reference>
<name>A0A6N7ENQ2_9MICO</name>
<dbReference type="EMBL" id="WHPC01000155">
    <property type="protein sequence ID" value="MPV39091.1"/>
    <property type="molecule type" value="Genomic_DNA"/>
</dbReference>
<evidence type="ECO:0000256" key="3">
    <source>
        <dbReference type="SAM" id="SignalP"/>
    </source>
</evidence>
<protein>
    <submittedName>
        <fullName evidence="4">Uncharacterized protein</fullName>
    </submittedName>
</protein>
<keyword evidence="3" id="KW-0732">Signal</keyword>
<feature type="chain" id="PRO_5038997343" evidence="3">
    <location>
        <begin position="25"/>
        <end position="278"/>
    </location>
</feature>
<organism evidence="4 5">
    <name type="scientific">Georgenia subflava</name>
    <dbReference type="NCBI Taxonomy" id="1622177"/>
    <lineage>
        <taxon>Bacteria</taxon>
        <taxon>Bacillati</taxon>
        <taxon>Actinomycetota</taxon>
        <taxon>Actinomycetes</taxon>
        <taxon>Micrococcales</taxon>
        <taxon>Bogoriellaceae</taxon>
        <taxon>Georgenia</taxon>
    </lineage>
</organism>
<evidence type="ECO:0000256" key="1">
    <source>
        <dbReference type="SAM" id="MobiDB-lite"/>
    </source>
</evidence>
<dbReference type="AlphaFoldDB" id="A0A6N7ENQ2"/>
<evidence type="ECO:0000313" key="5">
    <source>
        <dbReference type="Proteomes" id="UP000437709"/>
    </source>
</evidence>
<accession>A0A6N7ENQ2</accession>
<proteinExistence type="predicted"/>
<comment type="caution">
    <text evidence="4">The sequence shown here is derived from an EMBL/GenBank/DDBJ whole genome shotgun (WGS) entry which is preliminary data.</text>
</comment>
<feature type="region of interest" description="Disordered" evidence="1">
    <location>
        <begin position="253"/>
        <end position="278"/>
    </location>
</feature>
<dbReference type="Proteomes" id="UP000437709">
    <property type="component" value="Unassembled WGS sequence"/>
</dbReference>
<gene>
    <name evidence="4" type="ORF">GB881_18975</name>
</gene>
<keyword evidence="2" id="KW-0812">Transmembrane</keyword>
<keyword evidence="2" id="KW-0472">Membrane</keyword>
<sequence>MSAARLLAAVLAVCVAVLLGPAAAAAPATPEPERPDETSVPGPVVVDGVPEAVAAWFRTQARDVVSVQAGAELGLDAAQREDLTLGVVRPVMWWSPALLAGTELDPAAVPTERWTAPLELDGAGVGVVFAEATSDGADMQTTLSDDQVLADALLALAPEAPAVHDVPLDAWFTVLDGEVRPLDEAARESLAGSAPLEVYQPFLAERYAEADTTEPGSAVPEEPGPSWSPAAWAAVVLVLLLVWAAVVVWLRRPENGEPEPPAGPRRAPPRRPSRGARR</sequence>
<dbReference type="RefSeq" id="WP_152194719.1">
    <property type="nucleotide sequence ID" value="NZ_VUKD01000002.1"/>
</dbReference>
<keyword evidence="5" id="KW-1185">Reference proteome</keyword>
<evidence type="ECO:0000313" key="4">
    <source>
        <dbReference type="EMBL" id="MPV39091.1"/>
    </source>
</evidence>
<feature type="transmembrane region" description="Helical" evidence="2">
    <location>
        <begin position="230"/>
        <end position="250"/>
    </location>
</feature>
<evidence type="ECO:0000256" key="2">
    <source>
        <dbReference type="SAM" id="Phobius"/>
    </source>
</evidence>
<feature type="compositionally biased region" description="Basic residues" evidence="1">
    <location>
        <begin position="267"/>
        <end position="278"/>
    </location>
</feature>
<keyword evidence="2" id="KW-1133">Transmembrane helix</keyword>
<feature type="signal peptide" evidence="3">
    <location>
        <begin position="1"/>
        <end position="24"/>
    </location>
</feature>